<evidence type="ECO:0000256" key="1">
    <source>
        <dbReference type="SAM" id="MobiDB-lite"/>
    </source>
</evidence>
<evidence type="ECO:0000313" key="4">
    <source>
        <dbReference type="Proteomes" id="UP001303222"/>
    </source>
</evidence>
<dbReference type="Proteomes" id="UP001303222">
    <property type="component" value="Unassembled WGS sequence"/>
</dbReference>
<proteinExistence type="predicted"/>
<feature type="signal peptide" evidence="2">
    <location>
        <begin position="1"/>
        <end position="25"/>
    </location>
</feature>
<feature type="compositionally biased region" description="Polar residues" evidence="1">
    <location>
        <begin position="103"/>
        <end position="124"/>
    </location>
</feature>
<feature type="compositionally biased region" description="Low complexity" evidence="1">
    <location>
        <begin position="93"/>
        <end position="102"/>
    </location>
</feature>
<keyword evidence="4" id="KW-1185">Reference proteome</keyword>
<feature type="compositionally biased region" description="Low complexity" evidence="1">
    <location>
        <begin position="131"/>
        <end position="155"/>
    </location>
</feature>
<accession>A0AAN6NU77</accession>
<feature type="compositionally biased region" description="Low complexity" evidence="1">
    <location>
        <begin position="175"/>
        <end position="197"/>
    </location>
</feature>
<feature type="region of interest" description="Disordered" evidence="1">
    <location>
        <begin position="93"/>
        <end position="220"/>
    </location>
</feature>
<protein>
    <submittedName>
        <fullName evidence="3">Uncharacterized protein</fullName>
    </submittedName>
</protein>
<evidence type="ECO:0000313" key="3">
    <source>
        <dbReference type="EMBL" id="KAK3951101.1"/>
    </source>
</evidence>
<comment type="caution">
    <text evidence="3">The sequence shown here is derived from an EMBL/GenBank/DDBJ whole genome shotgun (WGS) entry which is preliminary data.</text>
</comment>
<organism evidence="3 4">
    <name type="scientific">Pseudoneurospora amorphoporcata</name>
    <dbReference type="NCBI Taxonomy" id="241081"/>
    <lineage>
        <taxon>Eukaryota</taxon>
        <taxon>Fungi</taxon>
        <taxon>Dikarya</taxon>
        <taxon>Ascomycota</taxon>
        <taxon>Pezizomycotina</taxon>
        <taxon>Sordariomycetes</taxon>
        <taxon>Sordariomycetidae</taxon>
        <taxon>Sordariales</taxon>
        <taxon>Sordariaceae</taxon>
        <taxon>Pseudoneurospora</taxon>
    </lineage>
</organism>
<feature type="chain" id="PRO_5042901643" evidence="2">
    <location>
        <begin position="26"/>
        <end position="257"/>
    </location>
</feature>
<reference evidence="3" key="1">
    <citation type="journal article" date="2023" name="Mol. Phylogenet. Evol.">
        <title>Genome-scale phylogeny and comparative genomics of the fungal order Sordariales.</title>
        <authorList>
            <person name="Hensen N."/>
            <person name="Bonometti L."/>
            <person name="Westerberg I."/>
            <person name="Brannstrom I.O."/>
            <person name="Guillou S."/>
            <person name="Cros-Aarteil S."/>
            <person name="Calhoun S."/>
            <person name="Haridas S."/>
            <person name="Kuo A."/>
            <person name="Mondo S."/>
            <person name="Pangilinan J."/>
            <person name="Riley R."/>
            <person name="LaButti K."/>
            <person name="Andreopoulos B."/>
            <person name="Lipzen A."/>
            <person name="Chen C."/>
            <person name="Yan M."/>
            <person name="Daum C."/>
            <person name="Ng V."/>
            <person name="Clum A."/>
            <person name="Steindorff A."/>
            <person name="Ohm R.A."/>
            <person name="Martin F."/>
            <person name="Silar P."/>
            <person name="Natvig D.O."/>
            <person name="Lalanne C."/>
            <person name="Gautier V."/>
            <person name="Ament-Velasquez S.L."/>
            <person name="Kruys A."/>
            <person name="Hutchinson M.I."/>
            <person name="Powell A.J."/>
            <person name="Barry K."/>
            <person name="Miller A.N."/>
            <person name="Grigoriev I.V."/>
            <person name="Debuchy R."/>
            <person name="Gladieux P."/>
            <person name="Hiltunen Thoren M."/>
            <person name="Johannesson H."/>
        </authorList>
    </citation>
    <scope>NUCLEOTIDE SEQUENCE</scope>
    <source>
        <strain evidence="3">CBS 626.80</strain>
    </source>
</reference>
<keyword evidence="2" id="KW-0732">Signal</keyword>
<dbReference type="EMBL" id="MU859157">
    <property type="protein sequence ID" value="KAK3951101.1"/>
    <property type="molecule type" value="Genomic_DNA"/>
</dbReference>
<evidence type="ECO:0000256" key="2">
    <source>
        <dbReference type="SAM" id="SignalP"/>
    </source>
</evidence>
<gene>
    <name evidence="3" type="ORF">QBC32DRAFT_315234</name>
</gene>
<name>A0AAN6NU77_9PEZI</name>
<sequence>MCFTRYVKSPLTAWLFGALIQAAFADEIQSNPAVQILVPQLDPANTNVVTGIAVSYSSPLTTSISTSTSTSTKIAEKHEAEVSNLYATTITITSTKPGTKTPDSSVSRPLKSPESSLPLQSKADSTAAVPTSAPKKSSTATVTTTSMSKTSTASSGEHRFNPSAWSSHQSEKSKSAATATTKTSARKTTVEPSSPTSTERDLPGGAVNSKDGVRNESGCGMETPSMTAAFAAAVLTIIVQAGMAIGIVAHEAEEGDE</sequence>
<reference evidence="3" key="2">
    <citation type="submission" date="2023-06" db="EMBL/GenBank/DDBJ databases">
        <authorList>
            <consortium name="Lawrence Berkeley National Laboratory"/>
            <person name="Mondo S.J."/>
            <person name="Hensen N."/>
            <person name="Bonometti L."/>
            <person name="Westerberg I."/>
            <person name="Brannstrom I.O."/>
            <person name="Guillou S."/>
            <person name="Cros-Aarteil S."/>
            <person name="Calhoun S."/>
            <person name="Haridas S."/>
            <person name="Kuo A."/>
            <person name="Pangilinan J."/>
            <person name="Riley R."/>
            <person name="Labutti K."/>
            <person name="Andreopoulos B."/>
            <person name="Lipzen A."/>
            <person name="Chen C."/>
            <person name="Yanf M."/>
            <person name="Daum C."/>
            <person name="Ng V."/>
            <person name="Clum A."/>
            <person name="Steindorff A."/>
            <person name="Ohm R."/>
            <person name="Martin F."/>
            <person name="Silar P."/>
            <person name="Natvig D."/>
            <person name="Lalanne C."/>
            <person name="Gautier V."/>
            <person name="Ament-Velasquez S.L."/>
            <person name="Kruys A."/>
            <person name="Hutchinson M.I."/>
            <person name="Powell A.J."/>
            <person name="Barry K."/>
            <person name="Miller A.N."/>
            <person name="Grigoriev I.V."/>
            <person name="Debuchy R."/>
            <person name="Gladieux P."/>
            <person name="Thoren M.H."/>
            <person name="Johannesson H."/>
        </authorList>
    </citation>
    <scope>NUCLEOTIDE SEQUENCE</scope>
    <source>
        <strain evidence="3">CBS 626.80</strain>
    </source>
</reference>
<dbReference type="AlphaFoldDB" id="A0AAN6NU77"/>